<dbReference type="AlphaFoldDB" id="A0AB39VF67"/>
<organism evidence="2">
    <name type="scientific">Leptotrichia rugosa</name>
    <dbReference type="NCBI Taxonomy" id="3239302"/>
    <lineage>
        <taxon>Bacteria</taxon>
        <taxon>Fusobacteriati</taxon>
        <taxon>Fusobacteriota</taxon>
        <taxon>Fusobacteriia</taxon>
        <taxon>Fusobacteriales</taxon>
        <taxon>Leptotrichiaceae</taxon>
        <taxon>Leptotrichia</taxon>
    </lineage>
</organism>
<dbReference type="InterPro" id="IPR000182">
    <property type="entry name" value="GNAT_dom"/>
</dbReference>
<evidence type="ECO:0000259" key="1">
    <source>
        <dbReference type="PROSITE" id="PS51186"/>
    </source>
</evidence>
<dbReference type="PANTHER" id="PTHR41368:SF1">
    <property type="entry name" value="PROTEIN YGHO"/>
    <property type="match status" value="1"/>
</dbReference>
<proteinExistence type="predicted"/>
<dbReference type="KEGG" id="lrug:AB8B22_05310"/>
<dbReference type="GO" id="GO:0016747">
    <property type="term" value="F:acyltransferase activity, transferring groups other than amino-acyl groups"/>
    <property type="evidence" value="ECO:0007669"/>
    <property type="project" value="InterPro"/>
</dbReference>
<protein>
    <submittedName>
        <fullName evidence="2">GNAT family N-acetyltransferase</fullName>
        <ecNumber evidence="2">2.3.1.-</ecNumber>
    </submittedName>
</protein>
<dbReference type="RefSeq" id="WP_369710335.1">
    <property type="nucleotide sequence ID" value="NZ_CP165644.1"/>
</dbReference>
<sequence>MKIERYNFLKKNEILKIIENDEFLESEKEKILMERPSEIVRFYDENKNIISSMYLWNDVPDYKSKKTLYIGNIKTFQLQKNLNKIDILFKKLFEILKGEGFQIIIGPLNGTTWNRYRYVVEKGDREPFFMEPWNEDEEVKFIEHIGFSPFKYYFSSIMENTENRKTLKEKIEKIKNFPFYKKISIKNADTKNFEKLFSKIYDISTESFKNNFLYTKLEKNIFMKMYSKYKKKFLSNFFKLLYFEKRLIGFAFAFPDYLEIERAGKTETIIFKTGGVIPEFNGKGLGYILLDAIIDEVEKSKYNKLILALTFKSNVSKNMAEHVAKPFRKYALFIKEL</sequence>
<feature type="domain" description="N-acetyltransferase" evidence="1">
    <location>
        <begin position="183"/>
        <end position="337"/>
    </location>
</feature>
<dbReference type="InterPro" id="IPR039968">
    <property type="entry name" value="BcerS-like"/>
</dbReference>
<dbReference type="Pfam" id="PF00583">
    <property type="entry name" value="Acetyltransf_1"/>
    <property type="match status" value="1"/>
</dbReference>
<gene>
    <name evidence="2" type="ORF">AB8B22_05310</name>
</gene>
<keyword evidence="2" id="KW-0012">Acyltransferase</keyword>
<evidence type="ECO:0000313" key="2">
    <source>
        <dbReference type="EMBL" id="XDU65847.1"/>
    </source>
</evidence>
<accession>A0AB39VF67</accession>
<dbReference type="PANTHER" id="PTHR41368">
    <property type="entry name" value="PROTEIN YGHO"/>
    <property type="match status" value="1"/>
</dbReference>
<dbReference type="CDD" id="cd04301">
    <property type="entry name" value="NAT_SF"/>
    <property type="match status" value="1"/>
</dbReference>
<dbReference type="PROSITE" id="PS51186">
    <property type="entry name" value="GNAT"/>
    <property type="match status" value="1"/>
</dbReference>
<dbReference type="EMBL" id="CP165644">
    <property type="protein sequence ID" value="XDU65847.1"/>
    <property type="molecule type" value="Genomic_DNA"/>
</dbReference>
<dbReference type="SUPFAM" id="SSF55729">
    <property type="entry name" value="Acyl-CoA N-acyltransferases (Nat)"/>
    <property type="match status" value="1"/>
</dbReference>
<name>A0AB39VF67_9FUSO</name>
<dbReference type="Gene3D" id="3.40.630.30">
    <property type="match status" value="1"/>
</dbReference>
<reference evidence="2" key="1">
    <citation type="submission" date="2024-07" db="EMBL/GenBank/DDBJ databases">
        <authorList>
            <person name="Li X.-J."/>
            <person name="Wang X."/>
        </authorList>
    </citation>
    <scope>NUCLEOTIDE SEQUENCE</scope>
    <source>
        <strain evidence="2">HSP-334</strain>
    </source>
</reference>
<dbReference type="InterPro" id="IPR016181">
    <property type="entry name" value="Acyl_CoA_acyltransferase"/>
</dbReference>
<keyword evidence="2" id="KW-0808">Transferase</keyword>
<dbReference type="EC" id="2.3.1.-" evidence="2"/>